<dbReference type="Gene3D" id="3.20.20.80">
    <property type="entry name" value="Glycosidases"/>
    <property type="match status" value="1"/>
</dbReference>
<feature type="region of interest" description="Disordered" evidence="3">
    <location>
        <begin position="470"/>
        <end position="503"/>
    </location>
</feature>
<dbReference type="GO" id="GO:0004556">
    <property type="term" value="F:alpha-amylase activity"/>
    <property type="evidence" value="ECO:0007669"/>
    <property type="project" value="InterPro"/>
</dbReference>
<sequence length="503" mass="57419">MKLFARSVIVALVAVAAPGWARAQSGFDDDRVMLQGFYWESYRHGDSDPRFARFGTKRWYQIVKEQAGAVRDGRFDLIWLPPPSYAGERSAGYNPKQYWKLDNSYGDFNAHRAMLEELLKNGVEPVADIVINHRDGNTKWADFVNPNWDTSAICRDDEAFSNPNSEVVNTPVAKRGAPEERPAQYTQHGGTTFQYGSFRDIDHTNKQVRTDIIKYLKQLQSAGYRGWRYDMVHGYHAKWVALYNKRTTPTFSVGEYDWDKHGEQRGWIWNTATTPNELKTASAVFDFSAQFALKDNKGKYRNWYGLDNGLGMAGDNTDGKPWKQRSVTFLENHDTGSRTDEDGNPEQNHERDSFANGWEVEQGYAYILTHPGVPTVYWKHYFDWGLKLRQRIAALVNARKVAGVHAGSALFVQQNAKEKKVYAARVQGRTGDLYVRVGGTDNDWQPSASGYNGYREYAAGEGWKVWVALPDNPEPRQAPKKDAFPVPEYKKPEDINVPDEWLD</sequence>
<feature type="signal peptide" evidence="4">
    <location>
        <begin position="1"/>
        <end position="23"/>
    </location>
</feature>
<accession>A0A6P2CWP2</accession>
<organism evidence="6 7">
    <name type="scientific">Gemmata massiliana</name>
    <dbReference type="NCBI Taxonomy" id="1210884"/>
    <lineage>
        <taxon>Bacteria</taxon>
        <taxon>Pseudomonadati</taxon>
        <taxon>Planctomycetota</taxon>
        <taxon>Planctomycetia</taxon>
        <taxon>Gemmatales</taxon>
        <taxon>Gemmataceae</taxon>
        <taxon>Gemmata</taxon>
    </lineage>
</organism>
<dbReference type="CDD" id="cd11314">
    <property type="entry name" value="AmyAc_arch_bac_plant_AmyA"/>
    <property type="match status" value="1"/>
</dbReference>
<keyword evidence="2" id="KW-0326">Glycosidase</keyword>
<feature type="region of interest" description="Disordered" evidence="3">
    <location>
        <begin position="330"/>
        <end position="351"/>
    </location>
</feature>
<dbReference type="SMART" id="SM00642">
    <property type="entry name" value="Aamy"/>
    <property type="match status" value="1"/>
</dbReference>
<dbReference type="PANTHER" id="PTHR43447">
    <property type="entry name" value="ALPHA-AMYLASE"/>
    <property type="match status" value="1"/>
</dbReference>
<feature type="region of interest" description="Disordered" evidence="3">
    <location>
        <begin position="164"/>
        <end position="189"/>
    </location>
</feature>
<protein>
    <recommendedName>
        <fullName evidence="5">Glycosyl hydrolase family 13 catalytic domain-containing protein</fullName>
    </recommendedName>
</protein>
<evidence type="ECO:0000313" key="7">
    <source>
        <dbReference type="Proteomes" id="UP000464178"/>
    </source>
</evidence>
<evidence type="ECO:0000313" key="6">
    <source>
        <dbReference type="EMBL" id="VTR93323.1"/>
    </source>
</evidence>
<dbReference type="InterPro" id="IPR012850">
    <property type="entry name" value="A-amylase_bs_C"/>
</dbReference>
<reference evidence="6 7" key="1">
    <citation type="submission" date="2019-05" db="EMBL/GenBank/DDBJ databases">
        <authorList>
            <consortium name="Science for Life Laboratories"/>
        </authorList>
    </citation>
    <scope>NUCLEOTIDE SEQUENCE [LARGE SCALE GENOMIC DNA]</scope>
    <source>
        <strain evidence="6">Soil9</strain>
    </source>
</reference>
<feature type="compositionally biased region" description="Basic and acidic residues" evidence="3">
    <location>
        <begin position="473"/>
        <end position="494"/>
    </location>
</feature>
<dbReference type="InterPro" id="IPR017853">
    <property type="entry name" value="GH"/>
</dbReference>
<evidence type="ECO:0000256" key="1">
    <source>
        <dbReference type="ARBA" id="ARBA00022801"/>
    </source>
</evidence>
<evidence type="ECO:0000259" key="5">
    <source>
        <dbReference type="SMART" id="SM00642"/>
    </source>
</evidence>
<dbReference type="Pfam" id="PF00128">
    <property type="entry name" value="Alpha-amylase"/>
    <property type="match status" value="1"/>
</dbReference>
<name>A0A6P2CWP2_9BACT</name>
<dbReference type="SUPFAM" id="SSF51445">
    <property type="entry name" value="(Trans)glycosidases"/>
    <property type="match status" value="1"/>
</dbReference>
<proteinExistence type="predicted"/>
<evidence type="ECO:0000256" key="4">
    <source>
        <dbReference type="SAM" id="SignalP"/>
    </source>
</evidence>
<dbReference type="GO" id="GO:0005975">
    <property type="term" value="P:carbohydrate metabolic process"/>
    <property type="evidence" value="ECO:0007669"/>
    <property type="project" value="InterPro"/>
</dbReference>
<gene>
    <name evidence="6" type="ORF">SOIL9_43910</name>
</gene>
<keyword evidence="1" id="KW-0378">Hydrolase</keyword>
<dbReference type="KEGG" id="gms:SOIL9_43910"/>
<dbReference type="AlphaFoldDB" id="A0A6P2CWP2"/>
<feature type="domain" description="Glycosyl hydrolase family 13 catalytic" evidence="5">
    <location>
        <begin position="31"/>
        <end position="399"/>
    </location>
</feature>
<feature type="chain" id="PRO_5026958052" description="Glycosyl hydrolase family 13 catalytic domain-containing protein" evidence="4">
    <location>
        <begin position="24"/>
        <end position="503"/>
    </location>
</feature>
<dbReference type="EMBL" id="LR593886">
    <property type="protein sequence ID" value="VTR93323.1"/>
    <property type="molecule type" value="Genomic_DNA"/>
</dbReference>
<evidence type="ECO:0000256" key="3">
    <source>
        <dbReference type="SAM" id="MobiDB-lite"/>
    </source>
</evidence>
<keyword evidence="4" id="KW-0732">Signal</keyword>
<dbReference type="Pfam" id="PF07821">
    <property type="entry name" value="Alpha-amyl_C2"/>
    <property type="match status" value="1"/>
</dbReference>
<dbReference type="GO" id="GO:0005509">
    <property type="term" value="F:calcium ion binding"/>
    <property type="evidence" value="ECO:0007669"/>
    <property type="project" value="InterPro"/>
</dbReference>
<dbReference type="Proteomes" id="UP000464178">
    <property type="component" value="Chromosome"/>
</dbReference>
<dbReference type="RefSeq" id="WP_197909507.1">
    <property type="nucleotide sequence ID" value="NZ_LR593886.1"/>
</dbReference>
<keyword evidence="7" id="KW-1185">Reference proteome</keyword>
<dbReference type="InterPro" id="IPR006047">
    <property type="entry name" value="GH13_cat_dom"/>
</dbReference>
<evidence type="ECO:0000256" key="2">
    <source>
        <dbReference type="ARBA" id="ARBA00023295"/>
    </source>
</evidence>
<feature type="compositionally biased region" description="Basic and acidic residues" evidence="3">
    <location>
        <begin position="331"/>
        <end position="351"/>
    </location>
</feature>